<protein>
    <recommendedName>
        <fullName evidence="12">AzlC family protein</fullName>
    </recommendedName>
</protein>
<organism evidence="10 11">
    <name type="scientific">Vibrio tapetis subsp. tapetis</name>
    <dbReference type="NCBI Taxonomy" id="1671868"/>
    <lineage>
        <taxon>Bacteria</taxon>
        <taxon>Pseudomonadati</taxon>
        <taxon>Pseudomonadota</taxon>
        <taxon>Gammaproteobacteria</taxon>
        <taxon>Vibrionales</taxon>
        <taxon>Vibrionaceae</taxon>
        <taxon>Vibrio</taxon>
    </lineage>
</organism>
<evidence type="ECO:0000256" key="9">
    <source>
        <dbReference type="SAM" id="Phobius"/>
    </source>
</evidence>
<evidence type="ECO:0000256" key="5">
    <source>
        <dbReference type="ARBA" id="ARBA00022692"/>
    </source>
</evidence>
<sequence length="260" mass="28375">MKQPGLKQQSINQQSVDPNSLEPNRLEQKNTKQQESRVKLWSQGALRMLPLSIAVIPWGILAGSFAIDSGLTGLEGQAFSLVLFAGAAQLVAMGMIKSGATLSAMIVTTFFITSRHFLYGATMRDKLSIQSLRWRLILGFLLTDELFAFCGHQSVKEFNRWYAFGAGFSFYLIWNLATFSGIVAGNLIPNLTDFGLEFAVAATFIGIVIPLVKNIAILVSVSVAIILSVYFAYLELESGLVLSSVIAMMAGYGCEKVREG</sequence>
<keyword evidence="4" id="KW-1003">Cell membrane</keyword>
<dbReference type="InterPro" id="IPR011606">
    <property type="entry name" value="Brnchd-chn_aa_trnsp_permease"/>
</dbReference>
<evidence type="ECO:0000256" key="2">
    <source>
        <dbReference type="ARBA" id="ARBA00010735"/>
    </source>
</evidence>
<comment type="subcellular location">
    <subcellularLocation>
        <location evidence="1">Cell membrane</location>
        <topology evidence="1">Multi-pass membrane protein</topology>
    </subcellularLocation>
</comment>
<keyword evidence="6 9" id="KW-1133">Transmembrane helix</keyword>
<dbReference type="GO" id="GO:1903785">
    <property type="term" value="P:L-valine transmembrane transport"/>
    <property type="evidence" value="ECO:0007669"/>
    <property type="project" value="TreeGrafter"/>
</dbReference>
<evidence type="ECO:0000256" key="4">
    <source>
        <dbReference type="ARBA" id="ARBA00022475"/>
    </source>
</evidence>
<evidence type="ECO:0000313" key="10">
    <source>
        <dbReference type="EMBL" id="SON53238.1"/>
    </source>
</evidence>
<feature type="compositionally biased region" description="Basic and acidic residues" evidence="8">
    <location>
        <begin position="24"/>
        <end position="35"/>
    </location>
</feature>
<proteinExistence type="inferred from homology"/>
<evidence type="ECO:0000256" key="3">
    <source>
        <dbReference type="ARBA" id="ARBA00022448"/>
    </source>
</evidence>
<dbReference type="Proteomes" id="UP000235828">
    <property type="component" value="Chromosome B"/>
</dbReference>
<name>A0A2N8ZMT4_9VIBR</name>
<evidence type="ECO:0000256" key="7">
    <source>
        <dbReference type="ARBA" id="ARBA00023136"/>
    </source>
</evidence>
<feature type="transmembrane region" description="Helical" evidence="9">
    <location>
        <begin position="161"/>
        <end position="184"/>
    </location>
</feature>
<keyword evidence="3" id="KW-0813">Transport</keyword>
<feature type="transmembrane region" description="Helical" evidence="9">
    <location>
        <begin position="191"/>
        <end position="209"/>
    </location>
</feature>
<feature type="transmembrane region" description="Helical" evidence="9">
    <location>
        <begin position="48"/>
        <end position="67"/>
    </location>
</feature>
<feature type="region of interest" description="Disordered" evidence="8">
    <location>
        <begin position="1"/>
        <end position="35"/>
    </location>
</feature>
<keyword evidence="5 9" id="KW-0812">Transmembrane</keyword>
<evidence type="ECO:0000256" key="1">
    <source>
        <dbReference type="ARBA" id="ARBA00004651"/>
    </source>
</evidence>
<dbReference type="OrthoDB" id="3177005at2"/>
<dbReference type="PANTHER" id="PTHR34979:SF1">
    <property type="entry name" value="INNER MEMBRANE PROTEIN YGAZ"/>
    <property type="match status" value="1"/>
</dbReference>
<comment type="similarity">
    <text evidence="2">Belongs to the AzlC family.</text>
</comment>
<dbReference type="AlphaFoldDB" id="A0A2N8ZMT4"/>
<dbReference type="KEGG" id="vta:B1627"/>
<feature type="transmembrane region" description="Helical" evidence="9">
    <location>
        <begin position="102"/>
        <end position="122"/>
    </location>
</feature>
<dbReference type="GO" id="GO:0005886">
    <property type="term" value="C:plasma membrane"/>
    <property type="evidence" value="ECO:0007669"/>
    <property type="project" value="UniProtKB-SubCell"/>
</dbReference>
<evidence type="ECO:0000256" key="6">
    <source>
        <dbReference type="ARBA" id="ARBA00022989"/>
    </source>
</evidence>
<keyword evidence="7 9" id="KW-0472">Membrane</keyword>
<gene>
    <name evidence="10" type="ORF">VTAP4600_B1627</name>
</gene>
<evidence type="ECO:0000256" key="8">
    <source>
        <dbReference type="SAM" id="MobiDB-lite"/>
    </source>
</evidence>
<dbReference type="Pfam" id="PF03591">
    <property type="entry name" value="AzlC"/>
    <property type="match status" value="1"/>
</dbReference>
<evidence type="ECO:0000313" key="11">
    <source>
        <dbReference type="Proteomes" id="UP000235828"/>
    </source>
</evidence>
<dbReference type="EMBL" id="LT960612">
    <property type="protein sequence ID" value="SON53238.1"/>
    <property type="molecule type" value="Genomic_DNA"/>
</dbReference>
<keyword evidence="11" id="KW-1185">Reference proteome</keyword>
<reference evidence="10 11" key="1">
    <citation type="submission" date="2017-10" db="EMBL/GenBank/DDBJ databases">
        <authorList>
            <person name="Banno H."/>
            <person name="Chua N.-H."/>
        </authorList>
    </citation>
    <scope>NUCLEOTIDE SEQUENCE [LARGE SCALE GENOMIC DNA]</scope>
    <source>
        <strain evidence="10">Vibrio tapetis CECT4600</strain>
    </source>
</reference>
<dbReference type="PANTHER" id="PTHR34979">
    <property type="entry name" value="INNER MEMBRANE PROTEIN YGAZ"/>
    <property type="match status" value="1"/>
</dbReference>
<accession>A0A2N8ZMT4</accession>
<feature type="compositionally biased region" description="Polar residues" evidence="8">
    <location>
        <begin position="1"/>
        <end position="22"/>
    </location>
</feature>
<evidence type="ECO:0008006" key="12">
    <source>
        <dbReference type="Google" id="ProtNLM"/>
    </source>
</evidence>